<dbReference type="InterPro" id="IPR045886">
    <property type="entry name" value="ThiF/MoeB/HesA"/>
</dbReference>
<evidence type="ECO:0000313" key="2">
    <source>
        <dbReference type="EMBL" id="SVA16015.1"/>
    </source>
</evidence>
<dbReference type="Gene3D" id="3.40.50.720">
    <property type="entry name" value="NAD(P)-binding Rossmann-like Domain"/>
    <property type="match status" value="1"/>
</dbReference>
<proteinExistence type="predicted"/>
<dbReference type="SUPFAM" id="SSF69572">
    <property type="entry name" value="Activating enzymes of the ubiquitin-like proteins"/>
    <property type="match status" value="1"/>
</dbReference>
<dbReference type="GO" id="GO:0008641">
    <property type="term" value="F:ubiquitin-like modifier activating enzyme activity"/>
    <property type="evidence" value="ECO:0007669"/>
    <property type="project" value="InterPro"/>
</dbReference>
<accession>A0A381TIS1</accession>
<evidence type="ECO:0000259" key="1">
    <source>
        <dbReference type="Pfam" id="PF00899"/>
    </source>
</evidence>
<dbReference type="PANTHER" id="PTHR43267">
    <property type="entry name" value="TRNA THREONYLCARBAMOYLADENOSINE DEHYDRATASE"/>
    <property type="match status" value="1"/>
</dbReference>
<reference evidence="2" key="1">
    <citation type="submission" date="2018-05" db="EMBL/GenBank/DDBJ databases">
        <authorList>
            <person name="Lanie J.A."/>
            <person name="Ng W.-L."/>
            <person name="Kazmierczak K.M."/>
            <person name="Andrzejewski T.M."/>
            <person name="Davidsen T.M."/>
            <person name="Wayne K.J."/>
            <person name="Tettelin H."/>
            <person name="Glass J.I."/>
            <person name="Rusch D."/>
            <person name="Podicherti R."/>
            <person name="Tsui H.-C.T."/>
            <person name="Winkler M.E."/>
        </authorList>
    </citation>
    <scope>NUCLEOTIDE SEQUENCE</scope>
</reference>
<dbReference type="Pfam" id="PF00899">
    <property type="entry name" value="ThiF"/>
    <property type="match status" value="1"/>
</dbReference>
<dbReference type="GO" id="GO:0061504">
    <property type="term" value="P:cyclic threonylcarbamoyladenosine biosynthetic process"/>
    <property type="evidence" value="ECO:0007669"/>
    <property type="project" value="TreeGrafter"/>
</dbReference>
<organism evidence="2">
    <name type="scientific">marine metagenome</name>
    <dbReference type="NCBI Taxonomy" id="408172"/>
    <lineage>
        <taxon>unclassified sequences</taxon>
        <taxon>metagenomes</taxon>
        <taxon>ecological metagenomes</taxon>
    </lineage>
</organism>
<dbReference type="GO" id="GO:0061503">
    <property type="term" value="F:tRNA threonylcarbamoyladenosine dehydratase"/>
    <property type="evidence" value="ECO:0007669"/>
    <property type="project" value="TreeGrafter"/>
</dbReference>
<sequence length="292" mass="33064">MELFDYKEFTNRNIGFVTEEEQDIIKSTQVFVCGVGGMGGACANSLIRMGVSNIAIADIDKFEVSNLNRQVFANLDTINKSKVYTTKEQLLKINPELKITCYEEEWVDNIDKIFEKHKIVINGTDDTLATLLMYRKSAEHNCTVIDAYASPLPSVYVVKPNDPRPEERLNFPTTGKILSTITNKDIDECVLREVEYVMTNSSSVKHIDLDIAAEFIAGKRSRMSLAPMVITAGNMMAYEALFTILGKRSGADDRGYFWNPEKGKIERPRNIISALIIRFIVKRFLRKLLTNV</sequence>
<dbReference type="InterPro" id="IPR035985">
    <property type="entry name" value="Ubiquitin-activating_enz"/>
</dbReference>
<dbReference type="InterPro" id="IPR000594">
    <property type="entry name" value="ThiF_NAD_FAD-bd"/>
</dbReference>
<feature type="domain" description="THIF-type NAD/FAD binding fold" evidence="1">
    <location>
        <begin position="11"/>
        <end position="249"/>
    </location>
</feature>
<dbReference type="PANTHER" id="PTHR43267:SF1">
    <property type="entry name" value="TRNA THREONYLCARBAMOYLADENOSINE DEHYDRATASE"/>
    <property type="match status" value="1"/>
</dbReference>
<name>A0A381TIS1_9ZZZZ</name>
<dbReference type="EMBL" id="UINC01004668">
    <property type="protein sequence ID" value="SVA16015.1"/>
    <property type="molecule type" value="Genomic_DNA"/>
</dbReference>
<dbReference type="AlphaFoldDB" id="A0A381TIS1"/>
<gene>
    <name evidence="2" type="ORF">METZ01_LOCUS68869</name>
</gene>
<protein>
    <recommendedName>
        <fullName evidence="1">THIF-type NAD/FAD binding fold domain-containing protein</fullName>
    </recommendedName>
</protein>